<dbReference type="CDD" id="cd20071">
    <property type="entry name" value="SET_SMYD"/>
    <property type="match status" value="1"/>
</dbReference>
<dbReference type="EMBL" id="JOWA01000089">
    <property type="protein sequence ID" value="KEZ44011.1"/>
    <property type="molecule type" value="Genomic_DNA"/>
</dbReference>
<protein>
    <recommendedName>
        <fullName evidence="1">SET domain-containing protein</fullName>
    </recommendedName>
</protein>
<dbReference type="AlphaFoldDB" id="A0A084G9J9"/>
<dbReference type="KEGG" id="sapo:SAPIO_CDS3728"/>
<dbReference type="PROSITE" id="PS50280">
    <property type="entry name" value="SET"/>
    <property type="match status" value="1"/>
</dbReference>
<evidence type="ECO:0000259" key="1">
    <source>
        <dbReference type="PROSITE" id="PS50280"/>
    </source>
</evidence>
<dbReference type="GeneID" id="27722800"/>
<name>A0A084G9J9_PSEDA</name>
<dbReference type="HOGENOM" id="CLU_834177_0_0_1"/>
<dbReference type="InterPro" id="IPR001214">
    <property type="entry name" value="SET_dom"/>
</dbReference>
<dbReference type="OrthoDB" id="438641at2759"/>
<dbReference type="SUPFAM" id="SSF82199">
    <property type="entry name" value="SET domain"/>
    <property type="match status" value="1"/>
</dbReference>
<proteinExistence type="predicted"/>
<keyword evidence="3" id="KW-1185">Reference proteome</keyword>
<dbReference type="InterPro" id="IPR046341">
    <property type="entry name" value="SET_dom_sf"/>
</dbReference>
<reference evidence="2 3" key="1">
    <citation type="journal article" date="2014" name="Genome Announc.">
        <title>Draft genome sequence of the pathogenic fungus Scedosporium apiospermum.</title>
        <authorList>
            <person name="Vandeputte P."/>
            <person name="Ghamrawi S."/>
            <person name="Rechenmann M."/>
            <person name="Iltis A."/>
            <person name="Giraud S."/>
            <person name="Fleury M."/>
            <person name="Thornton C."/>
            <person name="Delhaes L."/>
            <person name="Meyer W."/>
            <person name="Papon N."/>
            <person name="Bouchara J.P."/>
        </authorList>
    </citation>
    <scope>NUCLEOTIDE SEQUENCE [LARGE SCALE GENOMIC DNA]</scope>
    <source>
        <strain evidence="2 3">IHEM 14462</strain>
    </source>
</reference>
<dbReference type="Gene3D" id="2.170.270.10">
    <property type="entry name" value="SET domain"/>
    <property type="match status" value="1"/>
</dbReference>
<dbReference type="PANTHER" id="PTHR47332:SF6">
    <property type="entry name" value="SET DOMAIN-CONTAINING PROTEIN"/>
    <property type="match status" value="1"/>
</dbReference>
<comment type="caution">
    <text evidence="2">The sequence shown here is derived from an EMBL/GenBank/DDBJ whole genome shotgun (WGS) entry which is preliminary data.</text>
</comment>
<dbReference type="SMART" id="SM00317">
    <property type="entry name" value="SET"/>
    <property type="match status" value="1"/>
</dbReference>
<gene>
    <name evidence="2" type="ORF">SAPIO_CDS3728</name>
</gene>
<feature type="domain" description="SET" evidence="1">
    <location>
        <begin position="135"/>
        <end position="279"/>
    </location>
</feature>
<sequence>MFNASFQQLSKTIASLLFAYYSWTQHIPADKTFPDQCPRRIFEELYTCSQFSYDYAPGQSPGSWGYWDWEPLCFATDPEHEAASTFCLVSSVSFNSGHGLSIVAKKETILNLHKALLNSEAASRAKPHLGRDILDAYEKKKVPGKGVGILARRKIQRGEVFITALPAIIFDNEFRTLLDTTAEGREVYQRATDQLADRQRVMGLTKRVGGHALEDVLGVNSHTGNVFGRAMTLLYPEVARLNHACTPNALVRLAPSSMIMEVVAAEDIAEGEEITINYLSSELLELAAEEKLGPSLMKRYYHDLMRVFFEHDDIPSAIAYAQRSLELATEFDGSEDTDGLQEALRRNLEVLRTYL</sequence>
<accession>A0A084G9J9</accession>
<evidence type="ECO:0000313" key="2">
    <source>
        <dbReference type="EMBL" id="KEZ44011.1"/>
    </source>
</evidence>
<dbReference type="OMA" id="CPRRIFE"/>
<dbReference type="VEuPathDB" id="FungiDB:SAPIO_CDS3728"/>
<organism evidence="2 3">
    <name type="scientific">Pseudallescheria apiosperma</name>
    <name type="common">Scedosporium apiospermum</name>
    <dbReference type="NCBI Taxonomy" id="563466"/>
    <lineage>
        <taxon>Eukaryota</taxon>
        <taxon>Fungi</taxon>
        <taxon>Dikarya</taxon>
        <taxon>Ascomycota</taxon>
        <taxon>Pezizomycotina</taxon>
        <taxon>Sordariomycetes</taxon>
        <taxon>Hypocreomycetidae</taxon>
        <taxon>Microascales</taxon>
        <taxon>Microascaceae</taxon>
        <taxon>Scedosporium</taxon>
    </lineage>
</organism>
<dbReference type="Pfam" id="PF00856">
    <property type="entry name" value="SET"/>
    <property type="match status" value="1"/>
</dbReference>
<dbReference type="PANTHER" id="PTHR47332">
    <property type="entry name" value="SET DOMAIN-CONTAINING PROTEIN 5"/>
    <property type="match status" value="1"/>
</dbReference>
<dbReference type="RefSeq" id="XP_016643810.1">
    <property type="nucleotide sequence ID" value="XM_016786467.1"/>
</dbReference>
<dbReference type="InterPro" id="IPR053185">
    <property type="entry name" value="SET_domain_protein"/>
</dbReference>
<evidence type="ECO:0000313" key="3">
    <source>
        <dbReference type="Proteomes" id="UP000028545"/>
    </source>
</evidence>
<dbReference type="Proteomes" id="UP000028545">
    <property type="component" value="Unassembled WGS sequence"/>
</dbReference>